<proteinExistence type="inferred from homology"/>
<dbReference type="InterPro" id="IPR014044">
    <property type="entry name" value="CAP_dom"/>
</dbReference>
<keyword evidence="4" id="KW-1015">Disulfide bond</keyword>
<dbReference type="PANTHER" id="PTHR10334">
    <property type="entry name" value="CYSTEINE-RICH SECRETORY PROTEIN-RELATED"/>
    <property type="match status" value="1"/>
</dbReference>
<dbReference type="Proteomes" id="UP000583929">
    <property type="component" value="Unassembled WGS sequence"/>
</dbReference>
<gene>
    <name evidence="6" type="ORF">G4B88_006669</name>
</gene>
<evidence type="ECO:0000256" key="2">
    <source>
        <dbReference type="ARBA" id="ARBA00022729"/>
    </source>
</evidence>
<keyword evidence="7" id="KW-1185">Reference proteome</keyword>
<evidence type="ECO:0000313" key="6">
    <source>
        <dbReference type="EMBL" id="KAF4382037.1"/>
    </source>
</evidence>
<comment type="similarity">
    <text evidence="1">Belongs to the CRISP family.</text>
</comment>
<dbReference type="GO" id="GO:0005576">
    <property type="term" value="C:extracellular region"/>
    <property type="evidence" value="ECO:0007669"/>
    <property type="project" value="InterPro"/>
</dbReference>
<reference evidence="6 7" key="1">
    <citation type="journal article" date="2020" name="bioRxiv">
        <title>Sequence and annotation of 42 cannabis genomes reveals extensive copy number variation in cannabinoid synthesis and pathogen resistance genes.</title>
        <authorList>
            <person name="Mckernan K.J."/>
            <person name="Helbert Y."/>
            <person name="Kane L.T."/>
            <person name="Ebling H."/>
            <person name="Zhang L."/>
            <person name="Liu B."/>
            <person name="Eaton Z."/>
            <person name="Mclaughlin S."/>
            <person name="Kingan S."/>
            <person name="Baybayan P."/>
            <person name="Concepcion G."/>
            <person name="Jordan M."/>
            <person name="Riva A."/>
            <person name="Barbazuk W."/>
            <person name="Harkins T."/>
        </authorList>
    </citation>
    <scope>NUCLEOTIDE SEQUENCE [LARGE SCALE GENOMIC DNA]</scope>
    <source>
        <strain evidence="7">cv. Jamaican Lion 4</strain>
        <tissue evidence="6">Leaf</tissue>
    </source>
</reference>
<dbReference type="SUPFAM" id="SSF55797">
    <property type="entry name" value="PR-1-like"/>
    <property type="match status" value="3"/>
</dbReference>
<evidence type="ECO:0000256" key="3">
    <source>
        <dbReference type="ARBA" id="ARBA00022821"/>
    </source>
</evidence>
<feature type="domain" description="SCP" evidence="5">
    <location>
        <begin position="1"/>
        <end position="84"/>
    </location>
</feature>
<dbReference type="EMBL" id="JAATIQ010000105">
    <property type="protein sequence ID" value="KAF4382037.1"/>
    <property type="molecule type" value="Genomic_DNA"/>
</dbReference>
<organism evidence="6 7">
    <name type="scientific">Cannabis sativa</name>
    <name type="common">Hemp</name>
    <name type="synonym">Marijuana</name>
    <dbReference type="NCBI Taxonomy" id="3483"/>
    <lineage>
        <taxon>Eukaryota</taxon>
        <taxon>Viridiplantae</taxon>
        <taxon>Streptophyta</taxon>
        <taxon>Embryophyta</taxon>
        <taxon>Tracheophyta</taxon>
        <taxon>Spermatophyta</taxon>
        <taxon>Magnoliopsida</taxon>
        <taxon>eudicotyledons</taxon>
        <taxon>Gunneridae</taxon>
        <taxon>Pentapetalae</taxon>
        <taxon>rosids</taxon>
        <taxon>fabids</taxon>
        <taxon>Rosales</taxon>
        <taxon>Cannabaceae</taxon>
        <taxon>Cannabis</taxon>
    </lineage>
</organism>
<dbReference type="FunFam" id="3.40.33.10:FF:000004">
    <property type="entry name" value="CAP, cysteine-rich secretory protein, antigen 5"/>
    <property type="match status" value="1"/>
</dbReference>
<name>A0A7J6GGT1_CANSA</name>
<protein>
    <recommendedName>
        <fullName evidence="5">SCP domain-containing protein</fullName>
    </recommendedName>
</protein>
<feature type="domain" description="SCP" evidence="5">
    <location>
        <begin position="260"/>
        <end position="392"/>
    </location>
</feature>
<dbReference type="PROSITE" id="PS01009">
    <property type="entry name" value="CRISP_1"/>
    <property type="match status" value="2"/>
</dbReference>
<dbReference type="PRINTS" id="PR00837">
    <property type="entry name" value="V5TPXLIKE"/>
</dbReference>
<dbReference type="Gene3D" id="3.40.33.10">
    <property type="entry name" value="CAP"/>
    <property type="match status" value="3"/>
</dbReference>
<dbReference type="SMART" id="SM00198">
    <property type="entry name" value="SCP"/>
    <property type="match status" value="3"/>
</dbReference>
<dbReference type="InterPro" id="IPR018244">
    <property type="entry name" value="Allrgn_V5/Tpx1_CS"/>
</dbReference>
<evidence type="ECO:0000256" key="1">
    <source>
        <dbReference type="ARBA" id="ARBA00009923"/>
    </source>
</evidence>
<dbReference type="GO" id="GO:0098542">
    <property type="term" value="P:defense response to other organism"/>
    <property type="evidence" value="ECO:0007669"/>
    <property type="project" value="UniProtKB-ARBA"/>
</dbReference>
<dbReference type="InterPro" id="IPR035940">
    <property type="entry name" value="CAP_sf"/>
</dbReference>
<dbReference type="PROSITE" id="PS01010">
    <property type="entry name" value="CRISP_2"/>
    <property type="match status" value="1"/>
</dbReference>
<evidence type="ECO:0000256" key="4">
    <source>
        <dbReference type="ARBA" id="ARBA00023157"/>
    </source>
</evidence>
<dbReference type="AlphaFoldDB" id="A0A7J6GGT1"/>
<keyword evidence="2" id="KW-0732">Signal</keyword>
<accession>A0A7J6GGT1</accession>
<feature type="domain" description="SCP" evidence="5">
    <location>
        <begin position="111"/>
        <end position="234"/>
    </location>
</feature>
<keyword evidence="3" id="KW-0611">Plant defense</keyword>
<dbReference type="CDD" id="cd05381">
    <property type="entry name" value="CAP_PR-1"/>
    <property type="match status" value="2"/>
</dbReference>
<evidence type="ECO:0000313" key="7">
    <source>
        <dbReference type="Proteomes" id="UP000583929"/>
    </source>
</evidence>
<comment type="caution">
    <text evidence="6">The sequence shown here is derived from an EMBL/GenBank/DDBJ whole genome shotgun (WGS) entry which is preliminary data.</text>
</comment>
<dbReference type="FunFam" id="3.40.33.10:FF:000006">
    <property type="entry name" value="Putative pathogenesis-related protein 1"/>
    <property type="match status" value="1"/>
</dbReference>
<dbReference type="InterPro" id="IPR001283">
    <property type="entry name" value="CRISP-related"/>
</dbReference>
<dbReference type="Pfam" id="PF00188">
    <property type="entry name" value="CAP"/>
    <property type="match status" value="3"/>
</dbReference>
<evidence type="ECO:0000259" key="5">
    <source>
        <dbReference type="SMART" id="SM00198"/>
    </source>
</evidence>
<sequence length="406" mass="45180">MVSKNCELEHSGGIYGENLAAGYGEMTGEQAVKFWATEKTMYDYTSNTCKEEDGCGHYLQVVWRDSIRLGCATTKCSNNGLVLKMMSESPVKIFQALLFLTCIVGLAIAQNNPQDYLNAHNSARAAVGVGQLRWDDRVASYAQQYAQQRMGDCNLVHSRGPYGENLAWGSADLSGVDAVKMWVNENVDYNYNSNTCAAGKVCGHYTQVVWRNSVRLGCAKVRCNNNKGGHNNNNRMSLLLVILLFTCTVTILQTTTHAQDSPQDFLNAHNAARAEVGVGPIRWDNTVAEYARRYANQRKGDCRLVHSSGPYGENIAWGRPDLSGVNAVRMWVAEKADYDYNSNTCRAGRVCGHYTQVVWRNSVRLGCAKVRCDNNRGSFITCNYDPPGNWNGQRPYDMLASFVDQY</sequence>